<dbReference type="RefSeq" id="WP_148598063.1">
    <property type="nucleotide sequence ID" value="NZ_CP042997.1"/>
</dbReference>
<dbReference type="EMBL" id="CP042997">
    <property type="protein sequence ID" value="QEH38643.1"/>
    <property type="molecule type" value="Genomic_DNA"/>
</dbReference>
<reference evidence="1 2" key="1">
    <citation type="submission" date="2019-08" db="EMBL/GenBank/DDBJ databases">
        <title>Deep-cultivation of Planctomycetes and their phenomic and genomic characterization uncovers novel biology.</title>
        <authorList>
            <person name="Wiegand S."/>
            <person name="Jogler M."/>
            <person name="Boedeker C."/>
            <person name="Pinto D."/>
            <person name="Vollmers J."/>
            <person name="Rivas-Marin E."/>
            <person name="Kohn T."/>
            <person name="Peeters S.H."/>
            <person name="Heuer A."/>
            <person name="Rast P."/>
            <person name="Oberbeckmann S."/>
            <person name="Bunk B."/>
            <person name="Jeske O."/>
            <person name="Meyerdierks A."/>
            <person name="Storesund J.E."/>
            <person name="Kallscheuer N."/>
            <person name="Luecker S."/>
            <person name="Lage O.M."/>
            <person name="Pohl T."/>
            <person name="Merkel B.J."/>
            <person name="Hornburger P."/>
            <person name="Mueller R.-W."/>
            <person name="Bruemmer F."/>
            <person name="Labrenz M."/>
            <person name="Spormann A.M."/>
            <person name="Op den Camp H."/>
            <person name="Overmann J."/>
            <person name="Amann R."/>
            <person name="Jetten M.S.M."/>
            <person name="Mascher T."/>
            <person name="Medema M.H."/>
            <person name="Devos D.P."/>
            <person name="Kaster A.-K."/>
            <person name="Ovreas L."/>
            <person name="Rohde M."/>
            <person name="Galperin M.Y."/>
            <person name="Jogler C."/>
        </authorList>
    </citation>
    <scope>NUCLEOTIDE SEQUENCE [LARGE SCALE GENOMIC DNA]</scope>
    <source>
        <strain evidence="1 2">OJF2</strain>
    </source>
</reference>
<name>A0A5B9WDV6_9BACT</name>
<gene>
    <name evidence="1" type="ORF">OJF2_72490</name>
</gene>
<dbReference type="Proteomes" id="UP000324233">
    <property type="component" value="Chromosome"/>
</dbReference>
<dbReference type="OrthoDB" id="282905at2"/>
<dbReference type="KEGG" id="agv:OJF2_72490"/>
<proteinExistence type="predicted"/>
<protein>
    <submittedName>
        <fullName evidence="1">Uncharacterized protein</fullName>
    </submittedName>
</protein>
<dbReference type="AlphaFoldDB" id="A0A5B9WDV6"/>
<keyword evidence="2" id="KW-1185">Reference proteome</keyword>
<sequence>MRDERTLRRATFTDGPRVVLGDGQAWAFPRPWLRLYPVRGEDGRLAVGGGMSYGAEYEDLVDRLVECGPDDRSGRLAVQFQMAADLLGRNYELDDRDLRRLLAVDLADPACEARWEQINQVLLGQPPKPSADGSATP</sequence>
<evidence type="ECO:0000313" key="1">
    <source>
        <dbReference type="EMBL" id="QEH38643.1"/>
    </source>
</evidence>
<accession>A0A5B9WDV6</accession>
<organism evidence="1 2">
    <name type="scientific">Aquisphaera giovannonii</name>
    <dbReference type="NCBI Taxonomy" id="406548"/>
    <lineage>
        <taxon>Bacteria</taxon>
        <taxon>Pseudomonadati</taxon>
        <taxon>Planctomycetota</taxon>
        <taxon>Planctomycetia</taxon>
        <taxon>Isosphaerales</taxon>
        <taxon>Isosphaeraceae</taxon>
        <taxon>Aquisphaera</taxon>
    </lineage>
</organism>
<evidence type="ECO:0000313" key="2">
    <source>
        <dbReference type="Proteomes" id="UP000324233"/>
    </source>
</evidence>